<feature type="compositionally biased region" description="Basic and acidic residues" evidence="4">
    <location>
        <begin position="234"/>
        <end position="249"/>
    </location>
</feature>
<evidence type="ECO:0000313" key="8">
    <source>
        <dbReference type="Proteomes" id="UP001303046"/>
    </source>
</evidence>
<feature type="domain" description="Condensin-2 complex subunit H2 C-terminal" evidence="6">
    <location>
        <begin position="576"/>
        <end position="702"/>
    </location>
</feature>
<comment type="subcellular location">
    <subcellularLocation>
        <location evidence="1">Nucleus</location>
    </subcellularLocation>
</comment>
<feature type="region of interest" description="Disordered" evidence="4">
    <location>
        <begin position="330"/>
        <end position="367"/>
    </location>
</feature>
<evidence type="ECO:0000256" key="4">
    <source>
        <dbReference type="SAM" id="MobiDB-lite"/>
    </source>
</evidence>
<dbReference type="InterPro" id="IPR031739">
    <property type="entry name" value="Ncaph2"/>
</dbReference>
<dbReference type="InterPro" id="IPR031737">
    <property type="entry name" value="CNDH2_C"/>
</dbReference>
<evidence type="ECO:0000256" key="1">
    <source>
        <dbReference type="ARBA" id="ARBA00004123"/>
    </source>
</evidence>
<evidence type="ECO:0008006" key="9">
    <source>
        <dbReference type="Google" id="ProtNLM"/>
    </source>
</evidence>
<feature type="region of interest" description="Disordered" evidence="4">
    <location>
        <begin position="233"/>
        <end position="265"/>
    </location>
</feature>
<proteinExistence type="inferred from homology"/>
<name>A0ABR1DJZ6_NECAM</name>
<dbReference type="Proteomes" id="UP001303046">
    <property type="component" value="Unassembled WGS sequence"/>
</dbReference>
<feature type="domain" description="Condensin II complex subunit H2 N-terminal" evidence="5">
    <location>
        <begin position="10"/>
        <end position="108"/>
    </location>
</feature>
<sequence>MTEDFEDAGQRYAFLLRPVKDLSKNFEINIAKELDDYCQQLRNAAENEEYGVDNQHRFNFAEAAMLIQGSAFVFGRKVDYVHSQALHFFEALKPQKSKKKKKAGDDDDEGFVDDDGAPLDPCDLLDFTNIKCCIPNSLYKDYHKCKFKGKPPKITVMPMSLMPLSDDEKNGVLIYSTGYRQEIVGKMDDFKMNAGFLNNDGVLLLQLAHNKIVNDFASEAFLRLWHPYLFANPEEPKNPLDSQRNDTDSGRGTPTENANIDAGRASSAIELARRATSGTITDLHSARPSTCLLEAPETQSQKMEVDDGGDDGGACCYDDEFDTAASMHIPEPEAVSKRQSRMQKQQPRITPWETTDEDLESDPTENLSVDPFTSVQWKTKPVETIKRFIKGTAIATRLEKVEKATMTFQKQTMQTNDYVREHFYMRKKHKTSKGDDWQADALYRFILAVMKRRAEAKRERKAKARPAIEAVYNEDLDDGGNIDDDGDIDQGNNENIPPKNVAGHGDSETNFLGKEGNVVEAQDVVSAEPLKFGDIEDDDLQNSIDINSLYGGCQPSGETQCHDDGHPHTRKHSLLALLHEHMLKFWSTTEEVTSELVTRVQEWEDTMMPILEEEETRKEFDIHEYGDELLNMFKEVGEVKTIDELMEGRKRYEISRYFLACLMMANTYNVKVEDEVRTDGVGRQLNTMRVTLLKRDRHHEVFDQAGAL</sequence>
<dbReference type="EMBL" id="JAVFWL010000004">
    <property type="protein sequence ID" value="KAK6750687.1"/>
    <property type="molecule type" value="Genomic_DNA"/>
</dbReference>
<evidence type="ECO:0000259" key="6">
    <source>
        <dbReference type="Pfam" id="PF16858"/>
    </source>
</evidence>
<feature type="compositionally biased region" description="Acidic residues" evidence="4">
    <location>
        <begin position="354"/>
        <end position="363"/>
    </location>
</feature>
<reference evidence="7 8" key="1">
    <citation type="submission" date="2023-08" db="EMBL/GenBank/DDBJ databases">
        <title>A Necator americanus chromosomal reference genome.</title>
        <authorList>
            <person name="Ilik V."/>
            <person name="Petrzelkova K.J."/>
            <person name="Pardy F."/>
            <person name="Fuh T."/>
            <person name="Niatou-Singa F.S."/>
            <person name="Gouil Q."/>
            <person name="Baker L."/>
            <person name="Ritchie M.E."/>
            <person name="Jex A.R."/>
            <person name="Gazzola D."/>
            <person name="Li H."/>
            <person name="Toshio Fujiwara R."/>
            <person name="Zhan B."/>
            <person name="Aroian R.V."/>
            <person name="Pafco B."/>
            <person name="Schwarz E.M."/>
        </authorList>
    </citation>
    <scope>NUCLEOTIDE SEQUENCE [LARGE SCALE GENOMIC DNA]</scope>
    <source>
        <strain evidence="7 8">Aroian</strain>
        <tissue evidence="7">Whole animal</tissue>
    </source>
</reference>
<keyword evidence="8" id="KW-1185">Reference proteome</keyword>
<comment type="caution">
    <text evidence="7">The sequence shown here is derived from an EMBL/GenBank/DDBJ whole genome shotgun (WGS) entry which is preliminary data.</text>
</comment>
<evidence type="ECO:0000313" key="7">
    <source>
        <dbReference type="EMBL" id="KAK6750687.1"/>
    </source>
</evidence>
<dbReference type="PANTHER" id="PTHR14324">
    <property type="entry name" value="CONDENSIN-2 COMPLEX SUBUNIT H2"/>
    <property type="match status" value="1"/>
</dbReference>
<dbReference type="PANTHER" id="PTHR14324:SF3">
    <property type="entry name" value="CONDENSIN-2 COMPLEX SUBUNIT H2"/>
    <property type="match status" value="1"/>
</dbReference>
<evidence type="ECO:0000259" key="5">
    <source>
        <dbReference type="Pfam" id="PF06278"/>
    </source>
</evidence>
<comment type="similarity">
    <text evidence="2">Belongs to the CND2 H2 (condensin-2 subunit 2) family.</text>
</comment>
<dbReference type="Pfam" id="PF16858">
    <property type="entry name" value="CNDH2_C"/>
    <property type="match status" value="1"/>
</dbReference>
<organism evidence="7 8">
    <name type="scientific">Necator americanus</name>
    <name type="common">Human hookworm</name>
    <dbReference type="NCBI Taxonomy" id="51031"/>
    <lineage>
        <taxon>Eukaryota</taxon>
        <taxon>Metazoa</taxon>
        <taxon>Ecdysozoa</taxon>
        <taxon>Nematoda</taxon>
        <taxon>Chromadorea</taxon>
        <taxon>Rhabditida</taxon>
        <taxon>Rhabditina</taxon>
        <taxon>Rhabditomorpha</taxon>
        <taxon>Strongyloidea</taxon>
        <taxon>Ancylostomatidae</taxon>
        <taxon>Bunostominae</taxon>
        <taxon>Necator</taxon>
    </lineage>
</organism>
<dbReference type="Pfam" id="PF06278">
    <property type="entry name" value="CNDH2_N"/>
    <property type="match status" value="1"/>
</dbReference>
<dbReference type="InterPro" id="IPR009378">
    <property type="entry name" value="H2_N"/>
</dbReference>
<evidence type="ECO:0000256" key="2">
    <source>
        <dbReference type="ARBA" id="ARBA00007844"/>
    </source>
</evidence>
<gene>
    <name evidence="7" type="primary">Necator_chrIV.g15869</name>
    <name evidence="7" type="ORF">RB195_002574</name>
</gene>
<protein>
    <recommendedName>
        <fullName evidence="9">Condensin-2 complex subunit H2 C-terminal domain-containing protein</fullName>
    </recommendedName>
</protein>
<accession>A0ABR1DJZ6</accession>
<evidence type="ECO:0000256" key="3">
    <source>
        <dbReference type="ARBA" id="ARBA00023242"/>
    </source>
</evidence>
<keyword evidence="3" id="KW-0539">Nucleus</keyword>